<dbReference type="AlphaFoldDB" id="A0A2G1DED6"/>
<organism evidence="1 2">
    <name type="scientific">Malaciobacter molluscorum LMG 25693</name>
    <dbReference type="NCBI Taxonomy" id="870501"/>
    <lineage>
        <taxon>Bacteria</taxon>
        <taxon>Pseudomonadati</taxon>
        <taxon>Campylobacterota</taxon>
        <taxon>Epsilonproteobacteria</taxon>
        <taxon>Campylobacterales</taxon>
        <taxon>Arcobacteraceae</taxon>
        <taxon>Malaciobacter</taxon>
    </lineage>
</organism>
<evidence type="ECO:0000313" key="1">
    <source>
        <dbReference type="EMBL" id="PHO16790.1"/>
    </source>
</evidence>
<name>A0A2G1DED6_9BACT</name>
<comment type="caution">
    <text evidence="1">The sequence shown here is derived from an EMBL/GenBank/DDBJ whole genome shotgun (WGS) entry which is preliminary data.</text>
</comment>
<dbReference type="Proteomes" id="UP000221222">
    <property type="component" value="Unassembled WGS sequence"/>
</dbReference>
<feature type="non-terminal residue" evidence="1">
    <location>
        <position position="171"/>
    </location>
</feature>
<sequence>FGNYIEEQKKLMELKEEYLKSGDFQYLNRIKVLVGKLYERLSDRDIGINAKVNDIISDNKLSIELIIKEAEDVDKRIAELIDENINIRILLNKEIMSINNQELKDLLVDIGIEMEILNNNIQAYIQRLSDFILRTKKRKEQNNKLASIANKIMNQKDEDLTYLLISNAQYY</sequence>
<dbReference type="EMBL" id="NXFY01000081">
    <property type="protein sequence ID" value="PHO16790.1"/>
    <property type="molecule type" value="Genomic_DNA"/>
</dbReference>
<gene>
    <name evidence="1" type="ORF">CPU12_13835</name>
</gene>
<feature type="non-terminal residue" evidence="1">
    <location>
        <position position="1"/>
    </location>
</feature>
<reference evidence="1 2" key="1">
    <citation type="submission" date="2017-09" db="EMBL/GenBank/DDBJ databases">
        <title>Arcobacter canalis sp. nov., a new species isolated from a water canal contaminated with urban sewage.</title>
        <authorList>
            <person name="Perez-Cataluna A."/>
            <person name="Salas-Masso N."/>
            <person name="Figueras M.J."/>
        </authorList>
    </citation>
    <scope>NUCLEOTIDE SEQUENCE [LARGE SCALE GENOMIC DNA]</scope>
    <source>
        <strain evidence="1 2">F98-3</strain>
    </source>
</reference>
<keyword evidence="2" id="KW-1185">Reference proteome</keyword>
<protein>
    <submittedName>
        <fullName evidence="1">Uncharacterized protein</fullName>
    </submittedName>
</protein>
<evidence type="ECO:0000313" key="2">
    <source>
        <dbReference type="Proteomes" id="UP000221222"/>
    </source>
</evidence>
<dbReference type="RefSeq" id="WP_165768520.1">
    <property type="nucleotide sequence ID" value="NZ_NXFY01000081.1"/>
</dbReference>
<proteinExistence type="predicted"/>
<accession>A0A2G1DED6</accession>